<dbReference type="PANTHER" id="PTHR47053">
    <property type="entry name" value="MUREIN DD-ENDOPEPTIDASE MEPH-RELATED"/>
    <property type="match status" value="1"/>
</dbReference>
<dbReference type="GO" id="GO:0008234">
    <property type="term" value="F:cysteine-type peptidase activity"/>
    <property type="evidence" value="ECO:0007669"/>
    <property type="project" value="UniProtKB-KW"/>
</dbReference>
<accession>A0A5C4TAI1</accession>
<dbReference type="PROSITE" id="PS51935">
    <property type="entry name" value="NLPC_P60"/>
    <property type="match status" value="1"/>
</dbReference>
<feature type="domain" description="NlpC/P60" evidence="5">
    <location>
        <begin position="149"/>
        <end position="268"/>
    </location>
</feature>
<evidence type="ECO:0000313" key="7">
    <source>
        <dbReference type="Proteomes" id="UP000307943"/>
    </source>
</evidence>
<dbReference type="InterPro" id="IPR012854">
    <property type="entry name" value="Cu_amine_oxidase-like_N"/>
</dbReference>
<evidence type="ECO:0000256" key="4">
    <source>
        <dbReference type="ARBA" id="ARBA00022807"/>
    </source>
</evidence>
<dbReference type="Pfam" id="PF00877">
    <property type="entry name" value="NLPC_P60"/>
    <property type="match status" value="1"/>
</dbReference>
<dbReference type="InterPro" id="IPR000064">
    <property type="entry name" value="NLP_P60_dom"/>
</dbReference>
<keyword evidence="7" id="KW-1185">Reference proteome</keyword>
<dbReference type="OrthoDB" id="9813118at2"/>
<name>A0A5C4TAI1_9BACL</name>
<dbReference type="InterPro" id="IPR038765">
    <property type="entry name" value="Papain-like_cys_pep_sf"/>
</dbReference>
<organism evidence="6 7">
    <name type="scientific">Paenibacillus hemerocallicola</name>
    <dbReference type="NCBI Taxonomy" id="1172614"/>
    <lineage>
        <taxon>Bacteria</taxon>
        <taxon>Bacillati</taxon>
        <taxon>Bacillota</taxon>
        <taxon>Bacilli</taxon>
        <taxon>Bacillales</taxon>
        <taxon>Paenibacillaceae</taxon>
        <taxon>Paenibacillus</taxon>
    </lineage>
</organism>
<dbReference type="SUPFAM" id="SSF55383">
    <property type="entry name" value="Copper amine oxidase, domain N"/>
    <property type="match status" value="1"/>
</dbReference>
<evidence type="ECO:0000256" key="3">
    <source>
        <dbReference type="ARBA" id="ARBA00022801"/>
    </source>
</evidence>
<protein>
    <submittedName>
        <fullName evidence="6">Cell wall lytic activity</fullName>
    </submittedName>
</protein>
<keyword evidence="2" id="KW-0645">Protease</keyword>
<dbReference type="EMBL" id="VDCQ01000015">
    <property type="protein sequence ID" value="TNJ65915.1"/>
    <property type="molecule type" value="Genomic_DNA"/>
</dbReference>
<evidence type="ECO:0000313" key="6">
    <source>
        <dbReference type="EMBL" id="TNJ65915.1"/>
    </source>
</evidence>
<comment type="similarity">
    <text evidence="1">Belongs to the peptidase C40 family.</text>
</comment>
<dbReference type="Proteomes" id="UP000307943">
    <property type="component" value="Unassembled WGS sequence"/>
</dbReference>
<evidence type="ECO:0000256" key="1">
    <source>
        <dbReference type="ARBA" id="ARBA00007074"/>
    </source>
</evidence>
<proteinExistence type="inferred from homology"/>
<dbReference type="PANTHER" id="PTHR47053:SF1">
    <property type="entry name" value="MUREIN DD-ENDOPEPTIDASE MEPH-RELATED"/>
    <property type="match status" value="1"/>
</dbReference>
<reference evidence="6 7" key="1">
    <citation type="submission" date="2019-05" db="EMBL/GenBank/DDBJ databases">
        <title>We sequenced the genome of Paenibacillus hemerocallicola KCTC 33185 for further insight into its adaptation and study the phylogeny of Paenibacillus.</title>
        <authorList>
            <person name="Narsing Rao M.P."/>
        </authorList>
    </citation>
    <scope>NUCLEOTIDE SEQUENCE [LARGE SCALE GENOMIC DNA]</scope>
    <source>
        <strain evidence="6 7">KCTC 33185</strain>
    </source>
</reference>
<dbReference type="GO" id="GO:0006508">
    <property type="term" value="P:proteolysis"/>
    <property type="evidence" value="ECO:0007669"/>
    <property type="project" value="UniProtKB-KW"/>
</dbReference>
<sequence length="268" mass="29268">MSASAVHTVHASAYPAEQGVKIQVNDQLVQFPEARPFIDSDGQTLVPMRPVFEAMGYHLDWSLDNGQTTISAQDVKKRTMVVKTGAAEAQLDGKPVKLQSGAQMRQGTVYVPLRLVSETLGYIVQWDNDNGIAIIGQDGNYHAPAWYAQTQADKIAETAKSLTGIRYVWGGTTLSGFDCSGFVNFVFEQYGIDLPRTSRSMYDTVGQSVIGLQTGDLVFFNIGKVTTHVGIYLGDGQFVSATTSRGTKIDSIYSSYWSSKFIGAKRIL</sequence>
<comment type="caution">
    <text evidence="6">The sequence shown here is derived from an EMBL/GenBank/DDBJ whole genome shotgun (WGS) entry which is preliminary data.</text>
</comment>
<keyword evidence="4" id="KW-0788">Thiol protease</keyword>
<dbReference type="InterPro" id="IPR051202">
    <property type="entry name" value="Peptidase_C40"/>
</dbReference>
<keyword evidence="3" id="KW-0378">Hydrolase</keyword>
<dbReference type="InterPro" id="IPR036582">
    <property type="entry name" value="Mao_N_sf"/>
</dbReference>
<dbReference type="SUPFAM" id="SSF54001">
    <property type="entry name" value="Cysteine proteinases"/>
    <property type="match status" value="1"/>
</dbReference>
<dbReference type="AlphaFoldDB" id="A0A5C4TAI1"/>
<dbReference type="Gene3D" id="3.90.1720.10">
    <property type="entry name" value="endopeptidase domain like (from Nostoc punctiforme)"/>
    <property type="match status" value="1"/>
</dbReference>
<gene>
    <name evidence="6" type="ORF">FE784_13155</name>
</gene>
<evidence type="ECO:0000259" key="5">
    <source>
        <dbReference type="PROSITE" id="PS51935"/>
    </source>
</evidence>
<dbReference type="Gene3D" id="3.30.457.10">
    <property type="entry name" value="Copper amine oxidase-like, N-terminal domain"/>
    <property type="match status" value="1"/>
</dbReference>
<evidence type="ECO:0000256" key="2">
    <source>
        <dbReference type="ARBA" id="ARBA00022670"/>
    </source>
</evidence>
<dbReference type="Pfam" id="PF07833">
    <property type="entry name" value="Cu_amine_oxidN1"/>
    <property type="match status" value="1"/>
</dbReference>